<evidence type="ECO:0000313" key="2">
    <source>
        <dbReference type="Ensembl" id="ENSBOBP00000016036.1"/>
    </source>
</evidence>
<proteinExistence type="predicted"/>
<dbReference type="Gene3D" id="3.90.1150.170">
    <property type="match status" value="1"/>
</dbReference>
<dbReference type="AlphaFoldDB" id="A0A8C0F9M3"/>
<accession>A0A8C0F9M3</accession>
<protein>
    <submittedName>
        <fullName evidence="2">Uncharacterized protein</fullName>
    </submittedName>
</protein>
<keyword evidence="1" id="KW-0812">Transmembrane</keyword>
<keyword evidence="3" id="KW-1185">Reference proteome</keyword>
<dbReference type="Proteomes" id="UP000694567">
    <property type="component" value="Unplaced"/>
</dbReference>
<evidence type="ECO:0000256" key="1">
    <source>
        <dbReference type="SAM" id="Phobius"/>
    </source>
</evidence>
<reference evidence="2" key="1">
    <citation type="submission" date="2025-08" db="UniProtKB">
        <authorList>
            <consortium name="Ensembl"/>
        </authorList>
    </citation>
    <scope>IDENTIFICATION</scope>
</reference>
<organism evidence="2 3">
    <name type="scientific">Bubo bubo</name>
    <name type="common">Eurasian eagle-owl</name>
    <name type="synonym">Strix bubo</name>
    <dbReference type="NCBI Taxonomy" id="30461"/>
    <lineage>
        <taxon>Eukaryota</taxon>
        <taxon>Metazoa</taxon>
        <taxon>Chordata</taxon>
        <taxon>Craniata</taxon>
        <taxon>Vertebrata</taxon>
        <taxon>Euteleostomi</taxon>
        <taxon>Archelosauria</taxon>
        <taxon>Archosauria</taxon>
        <taxon>Dinosauria</taxon>
        <taxon>Saurischia</taxon>
        <taxon>Theropoda</taxon>
        <taxon>Coelurosauria</taxon>
        <taxon>Aves</taxon>
        <taxon>Neognathae</taxon>
        <taxon>Neoaves</taxon>
        <taxon>Telluraves</taxon>
        <taxon>Strigiformes</taxon>
        <taxon>Strigidae</taxon>
        <taxon>Bubo</taxon>
    </lineage>
</organism>
<name>A0A8C0F9M3_BUBBB</name>
<sequence length="94" mass="10604">MLTYIANPSIEQREVTLGFLVCFFFFLFSLTTLIPTLYADCSQDQSTDEGMTVVSYQPQDGKAIFFGMVFSNPATRKPDVDFLLEEIESLGKDL</sequence>
<dbReference type="Ensembl" id="ENSBOBT00000016393.1">
    <property type="protein sequence ID" value="ENSBOBP00000016036.1"/>
    <property type="gene ID" value="ENSBOBG00000010060.1"/>
</dbReference>
<reference evidence="2" key="2">
    <citation type="submission" date="2025-09" db="UniProtKB">
        <authorList>
            <consortium name="Ensembl"/>
        </authorList>
    </citation>
    <scope>IDENTIFICATION</scope>
</reference>
<evidence type="ECO:0000313" key="3">
    <source>
        <dbReference type="Proteomes" id="UP000694567"/>
    </source>
</evidence>
<keyword evidence="1" id="KW-0472">Membrane</keyword>
<feature type="transmembrane region" description="Helical" evidence="1">
    <location>
        <begin position="15"/>
        <end position="38"/>
    </location>
</feature>
<keyword evidence="1" id="KW-1133">Transmembrane helix</keyword>